<dbReference type="InterPro" id="IPR043472">
    <property type="entry name" value="Macro_dom-like"/>
</dbReference>
<comment type="caution">
    <text evidence="9">The sequence shown here is derived from an EMBL/GenBank/DDBJ whole genome shotgun (WGS) entry which is preliminary data.</text>
</comment>
<evidence type="ECO:0000313" key="9">
    <source>
        <dbReference type="EMBL" id="KAL1583452.1"/>
    </source>
</evidence>
<comment type="similarity">
    <text evidence="2">Belongs to the POA1 family.</text>
</comment>
<dbReference type="AlphaFoldDB" id="A0AB34KEI8"/>
<dbReference type="PANTHER" id="PTHR12521">
    <property type="entry name" value="PROTEIN C6ORF130"/>
    <property type="match status" value="1"/>
</dbReference>
<keyword evidence="5" id="KW-0904">Protein phosphatase</keyword>
<dbReference type="PANTHER" id="PTHR12521:SF0">
    <property type="entry name" value="ADP-RIBOSE GLYCOHYDROLASE OARD1"/>
    <property type="match status" value="1"/>
</dbReference>
<proteinExistence type="inferred from homology"/>
<dbReference type="GO" id="GO:0140291">
    <property type="term" value="P:peptidyl-glutamate ADP-deribosylation"/>
    <property type="evidence" value="ECO:0007669"/>
    <property type="project" value="TreeGrafter"/>
</dbReference>
<feature type="region of interest" description="Disordered" evidence="7">
    <location>
        <begin position="1"/>
        <end position="111"/>
    </location>
</feature>
<dbReference type="InterPro" id="IPR050892">
    <property type="entry name" value="ADP-ribose_metab_enzymes"/>
</dbReference>
<feature type="compositionally biased region" description="Polar residues" evidence="7">
    <location>
        <begin position="73"/>
        <end position="85"/>
    </location>
</feature>
<feature type="compositionally biased region" description="Polar residues" evidence="7">
    <location>
        <begin position="26"/>
        <end position="40"/>
    </location>
</feature>
<dbReference type="Gene3D" id="3.40.220.10">
    <property type="entry name" value="Leucine Aminopeptidase, subunit E, domain 1"/>
    <property type="match status" value="1"/>
</dbReference>
<dbReference type="GeneID" id="96009020"/>
<accession>A0AB34KEI8</accession>
<evidence type="ECO:0000256" key="3">
    <source>
        <dbReference type="ARBA" id="ARBA00012983"/>
    </source>
</evidence>
<evidence type="ECO:0000256" key="6">
    <source>
        <dbReference type="ARBA" id="ARBA00034427"/>
    </source>
</evidence>
<dbReference type="EC" id="3.1.3.84" evidence="3"/>
<dbReference type="Proteomes" id="UP000803884">
    <property type="component" value="Unassembled WGS sequence"/>
</dbReference>
<dbReference type="Pfam" id="PF01661">
    <property type="entry name" value="Macro"/>
    <property type="match status" value="1"/>
</dbReference>
<keyword evidence="5" id="KW-0378">Hydrolase</keyword>
<comment type="catalytic activity">
    <reaction evidence="6">
        <text>ADP-alpha-D-ribose 1''-phosphate + H2O = ADP-D-ribose + phosphate</text>
        <dbReference type="Rhea" id="RHEA:25029"/>
        <dbReference type="ChEBI" id="CHEBI:15377"/>
        <dbReference type="ChEBI" id="CHEBI:43474"/>
        <dbReference type="ChEBI" id="CHEBI:57967"/>
        <dbReference type="ChEBI" id="CHEBI:58753"/>
        <dbReference type="EC" id="3.1.3.84"/>
    </reaction>
</comment>
<evidence type="ECO:0000256" key="7">
    <source>
        <dbReference type="SAM" id="MobiDB-lite"/>
    </source>
</evidence>
<evidence type="ECO:0000256" key="2">
    <source>
        <dbReference type="ARBA" id="ARBA00006575"/>
    </source>
</evidence>
<dbReference type="InterPro" id="IPR002589">
    <property type="entry name" value="Macro_dom"/>
</dbReference>
<dbReference type="SMART" id="SM00506">
    <property type="entry name" value="A1pp"/>
    <property type="match status" value="1"/>
</dbReference>
<evidence type="ECO:0000259" key="8">
    <source>
        <dbReference type="SMART" id="SM00506"/>
    </source>
</evidence>
<dbReference type="SUPFAM" id="SSF52949">
    <property type="entry name" value="Macro domain-like"/>
    <property type="match status" value="1"/>
</dbReference>
<protein>
    <recommendedName>
        <fullName evidence="4">ADP-ribose 1''-phosphate phosphatase</fullName>
        <ecNumber evidence="3">3.1.3.84</ecNumber>
    </recommendedName>
</protein>
<evidence type="ECO:0000256" key="4">
    <source>
        <dbReference type="ARBA" id="ARBA00019744"/>
    </source>
</evidence>
<dbReference type="EMBL" id="JAAQHG020000035">
    <property type="protein sequence ID" value="KAL1583452.1"/>
    <property type="molecule type" value="Genomic_DNA"/>
</dbReference>
<dbReference type="RefSeq" id="XP_069226559.1">
    <property type="nucleotide sequence ID" value="XM_069376182.1"/>
</dbReference>
<reference evidence="9 10" key="1">
    <citation type="journal article" date="2020" name="Microbiol. Resour. Announc.">
        <title>Draft Genome Sequence of a Cladosporium Species Isolated from the Mesophotic Ascidian Didemnum maculosum.</title>
        <authorList>
            <person name="Gioti A."/>
            <person name="Siaperas R."/>
            <person name="Nikolaivits E."/>
            <person name="Le Goff G."/>
            <person name="Ouazzani J."/>
            <person name="Kotoulas G."/>
            <person name="Topakas E."/>
        </authorList>
    </citation>
    <scope>NUCLEOTIDE SEQUENCE [LARGE SCALE GENOMIC DNA]</scope>
    <source>
        <strain evidence="9 10">TM138-S3</strain>
    </source>
</reference>
<evidence type="ECO:0000256" key="5">
    <source>
        <dbReference type="ARBA" id="ARBA00022912"/>
    </source>
</evidence>
<comment type="function">
    <text evidence="1">Highly specific phosphatase involved in the metabolism of ADP-ribose 1''-phosphate (Appr1p) which is produced as a consequence of tRNA splicing.</text>
</comment>
<evidence type="ECO:0000256" key="1">
    <source>
        <dbReference type="ARBA" id="ARBA00002432"/>
    </source>
</evidence>
<name>A0AB34KEI8_9PEZI</name>
<gene>
    <name evidence="9" type="ORF">WHR41_07578</name>
</gene>
<organism evidence="9 10">
    <name type="scientific">Cladosporium halotolerans</name>
    <dbReference type="NCBI Taxonomy" id="1052096"/>
    <lineage>
        <taxon>Eukaryota</taxon>
        <taxon>Fungi</taxon>
        <taxon>Dikarya</taxon>
        <taxon>Ascomycota</taxon>
        <taxon>Pezizomycotina</taxon>
        <taxon>Dothideomycetes</taxon>
        <taxon>Dothideomycetidae</taxon>
        <taxon>Cladosporiales</taxon>
        <taxon>Cladosporiaceae</taxon>
        <taxon>Cladosporium</taxon>
    </lineage>
</organism>
<keyword evidence="10" id="KW-1185">Reference proteome</keyword>
<evidence type="ECO:0000313" key="10">
    <source>
        <dbReference type="Proteomes" id="UP000803884"/>
    </source>
</evidence>
<feature type="compositionally biased region" description="Polar residues" evidence="7">
    <location>
        <begin position="1"/>
        <end position="16"/>
    </location>
</feature>
<feature type="domain" description="Macro" evidence="8">
    <location>
        <begin position="111"/>
        <end position="263"/>
    </location>
</feature>
<dbReference type="GO" id="GO:0004721">
    <property type="term" value="F:phosphoprotein phosphatase activity"/>
    <property type="evidence" value="ECO:0007669"/>
    <property type="project" value="UniProtKB-KW"/>
</dbReference>
<sequence length="281" mass="30140">MPPETRQTQQTLSDAWSSRPKRRRLNPNSETSAGSGNRSHSTTEKDQAETSPASKKRRSNPPTTPSSSSTNSIHKSQTTTPINASETRDELNTKTSQTPTSIPNPNPPHLKVTHLHTSLFASPPTTLLCHATNAHGTWGAGIAATFKTTYPSAFAIYKSHCASHSHDPSLLLGTALLIPPQTTSRSATERNARHWIGCLFTSVGKGRQKGSKESILEATGDAVRDLLGQVAELEGEEGIGEVRMCKINSGLFGVPWEATREVLEGVEVAEGQVGEVVVCSL</sequence>